<comment type="caution">
    <text evidence="1">The sequence shown here is derived from an EMBL/GenBank/DDBJ whole genome shotgun (WGS) entry which is preliminary data.</text>
</comment>
<protein>
    <recommendedName>
        <fullName evidence="3">Galactose oxidase-like protein</fullName>
    </recommendedName>
</protein>
<dbReference type="EMBL" id="PVTF01000015">
    <property type="protein sequence ID" value="PRY34817.1"/>
    <property type="molecule type" value="Genomic_DNA"/>
</dbReference>
<dbReference type="AlphaFoldDB" id="A0A2T0SN23"/>
<name>A0A2T0SN23_9PSEU</name>
<evidence type="ECO:0008006" key="3">
    <source>
        <dbReference type="Google" id="ProtNLM"/>
    </source>
</evidence>
<dbReference type="RefSeq" id="WP_106194274.1">
    <property type="nucleotide sequence ID" value="NZ_PVTF01000015.1"/>
</dbReference>
<evidence type="ECO:0000313" key="2">
    <source>
        <dbReference type="Proteomes" id="UP000239494"/>
    </source>
</evidence>
<reference evidence="1 2" key="1">
    <citation type="submission" date="2018-03" db="EMBL/GenBank/DDBJ databases">
        <title>Genomic Encyclopedia of Archaeal and Bacterial Type Strains, Phase II (KMG-II): from individual species to whole genera.</title>
        <authorList>
            <person name="Goeker M."/>
        </authorList>
    </citation>
    <scope>NUCLEOTIDE SEQUENCE [LARGE SCALE GENOMIC DNA]</scope>
    <source>
        <strain evidence="1 2">DSM 44720</strain>
    </source>
</reference>
<evidence type="ECO:0000313" key="1">
    <source>
        <dbReference type="EMBL" id="PRY34817.1"/>
    </source>
</evidence>
<proteinExistence type="predicted"/>
<gene>
    <name evidence="1" type="ORF">CLV43_11593</name>
</gene>
<sequence length="326" mass="35103">MFERQTLPPLPPSTTLTALTALGDHHAWISGTTDILTSRPSRPVVLRWNGTTWSREHLPELDDAASLIAISAHTTSDVWAVGNTHRAPLVLHYDGTGWTRVDTPATGWLKAVTATTHVHVVGRGPTTLRRTAPSWTADPALTTTRETLTTITAAAPADIWAGGNGWSGSGPTSYQYPILTRWDGTTWTNHPLPPNTTPRGYVTSVAAGSPADVWLGCVTPQGMGVHRWDGDSWTTLPPPPATGRLTLRGVVAGWTWGTRTTPGTFSTRPVYYRWTDGGWTEVVLPEHLAAKSAYDTGLATAPGGSTVWAYFTAADGIHLLRYRTSA</sequence>
<organism evidence="1 2">
    <name type="scientific">Umezawaea tangerina</name>
    <dbReference type="NCBI Taxonomy" id="84725"/>
    <lineage>
        <taxon>Bacteria</taxon>
        <taxon>Bacillati</taxon>
        <taxon>Actinomycetota</taxon>
        <taxon>Actinomycetes</taxon>
        <taxon>Pseudonocardiales</taxon>
        <taxon>Pseudonocardiaceae</taxon>
        <taxon>Umezawaea</taxon>
    </lineage>
</organism>
<dbReference type="OrthoDB" id="3454650at2"/>
<keyword evidence="2" id="KW-1185">Reference proteome</keyword>
<accession>A0A2T0SN23</accession>
<dbReference type="Proteomes" id="UP000239494">
    <property type="component" value="Unassembled WGS sequence"/>
</dbReference>